<dbReference type="PANTHER" id="PTHR35908:SF1">
    <property type="entry name" value="CONSERVED PROTEIN"/>
    <property type="match status" value="1"/>
</dbReference>
<organism evidence="2 3">
    <name type="scientific">Kribbella orskensis</name>
    <dbReference type="NCBI Taxonomy" id="2512216"/>
    <lineage>
        <taxon>Bacteria</taxon>
        <taxon>Bacillati</taxon>
        <taxon>Actinomycetota</taxon>
        <taxon>Actinomycetes</taxon>
        <taxon>Propionibacteriales</taxon>
        <taxon>Kribbellaceae</taxon>
        <taxon>Kribbella</taxon>
    </lineage>
</organism>
<dbReference type="EMBL" id="SLWM01000007">
    <property type="protein sequence ID" value="TCO21696.1"/>
    <property type="molecule type" value="Genomic_DNA"/>
</dbReference>
<dbReference type="Proteomes" id="UP000295818">
    <property type="component" value="Unassembled WGS sequence"/>
</dbReference>
<accession>A0ABY2BJ71</accession>
<evidence type="ECO:0000259" key="1">
    <source>
        <dbReference type="PROSITE" id="PS51819"/>
    </source>
</evidence>
<sequence>MQISRRMIVLDAADLETESAFWAGLLGGTVMASDRWHNIWVDGEWQIGVQLAPDHAQPEWPDGTPQQIHFDLYIDDLDAAHDEVIGLGGRLLKAAEDRSAVSGAQVYADPAGHPFCLCWLPPQPGDRLSDDAG</sequence>
<evidence type="ECO:0000313" key="3">
    <source>
        <dbReference type="Proteomes" id="UP000295818"/>
    </source>
</evidence>
<dbReference type="GO" id="GO:0016829">
    <property type="term" value="F:lyase activity"/>
    <property type="evidence" value="ECO:0007669"/>
    <property type="project" value="UniProtKB-KW"/>
</dbReference>
<dbReference type="Gene3D" id="3.10.180.10">
    <property type="entry name" value="2,3-Dihydroxybiphenyl 1,2-Dioxygenase, domain 1"/>
    <property type="match status" value="1"/>
</dbReference>
<reference evidence="2 3" key="1">
    <citation type="journal article" date="2015" name="Stand. Genomic Sci.">
        <title>Genomic Encyclopedia of Bacterial and Archaeal Type Strains, Phase III: the genomes of soil and plant-associated and newly described type strains.</title>
        <authorList>
            <person name="Whitman W.B."/>
            <person name="Woyke T."/>
            <person name="Klenk H.P."/>
            <person name="Zhou Y."/>
            <person name="Lilburn T.G."/>
            <person name="Beck B.J."/>
            <person name="De Vos P."/>
            <person name="Vandamme P."/>
            <person name="Eisen J.A."/>
            <person name="Garrity G."/>
            <person name="Hugenholtz P."/>
            <person name="Kyrpides N.C."/>
        </authorList>
    </citation>
    <scope>NUCLEOTIDE SEQUENCE [LARGE SCALE GENOMIC DNA]</scope>
    <source>
        <strain evidence="2 3">VKM Ac-2538</strain>
    </source>
</reference>
<evidence type="ECO:0000313" key="2">
    <source>
        <dbReference type="EMBL" id="TCO21696.1"/>
    </source>
</evidence>
<dbReference type="SUPFAM" id="SSF54593">
    <property type="entry name" value="Glyoxalase/Bleomycin resistance protein/Dihydroxybiphenyl dioxygenase"/>
    <property type="match status" value="1"/>
</dbReference>
<dbReference type="InterPro" id="IPR041581">
    <property type="entry name" value="Glyoxalase_6"/>
</dbReference>
<keyword evidence="2" id="KW-0456">Lyase</keyword>
<comment type="caution">
    <text evidence="2">The sequence shown here is derived from an EMBL/GenBank/DDBJ whole genome shotgun (WGS) entry which is preliminary data.</text>
</comment>
<dbReference type="PANTHER" id="PTHR35908">
    <property type="entry name" value="HYPOTHETICAL FUSION PROTEIN"/>
    <property type="match status" value="1"/>
</dbReference>
<dbReference type="InterPro" id="IPR029068">
    <property type="entry name" value="Glyas_Bleomycin-R_OHBP_Dase"/>
</dbReference>
<proteinExistence type="predicted"/>
<protein>
    <submittedName>
        <fullName evidence="2">Enzyme related to lactoylglutathione lyase</fullName>
    </submittedName>
</protein>
<dbReference type="Pfam" id="PF18029">
    <property type="entry name" value="Glyoxalase_6"/>
    <property type="match status" value="1"/>
</dbReference>
<dbReference type="CDD" id="cd06587">
    <property type="entry name" value="VOC"/>
    <property type="match status" value="1"/>
</dbReference>
<feature type="domain" description="VOC" evidence="1">
    <location>
        <begin position="4"/>
        <end position="120"/>
    </location>
</feature>
<name>A0ABY2BJ71_9ACTN</name>
<keyword evidence="3" id="KW-1185">Reference proteome</keyword>
<dbReference type="InterPro" id="IPR037523">
    <property type="entry name" value="VOC_core"/>
</dbReference>
<gene>
    <name evidence="2" type="ORF">EV644_10717</name>
</gene>
<dbReference type="PROSITE" id="PS51819">
    <property type="entry name" value="VOC"/>
    <property type="match status" value="1"/>
</dbReference>
<dbReference type="RefSeq" id="WP_132190269.1">
    <property type="nucleotide sequence ID" value="NZ_SLWM01000007.1"/>
</dbReference>